<keyword evidence="2" id="KW-1185">Reference proteome</keyword>
<dbReference type="Proteomes" id="UP000295678">
    <property type="component" value="Unassembled WGS sequence"/>
</dbReference>
<dbReference type="AlphaFoldDB" id="A0A4R3M0J2"/>
<dbReference type="InterPro" id="IPR045584">
    <property type="entry name" value="Pilin-like"/>
</dbReference>
<organism evidence="1 2">
    <name type="scientific">Tepidamorphus gemmatus</name>
    <dbReference type="NCBI Taxonomy" id="747076"/>
    <lineage>
        <taxon>Bacteria</taxon>
        <taxon>Pseudomonadati</taxon>
        <taxon>Pseudomonadota</taxon>
        <taxon>Alphaproteobacteria</taxon>
        <taxon>Hyphomicrobiales</taxon>
        <taxon>Tepidamorphaceae</taxon>
        <taxon>Tepidamorphus</taxon>
    </lineage>
</organism>
<protein>
    <recommendedName>
        <fullName evidence="3">General secretion pathway protein J</fullName>
    </recommendedName>
</protein>
<gene>
    <name evidence="1" type="ORF">EDC22_11185</name>
</gene>
<dbReference type="EMBL" id="SMAK01000011">
    <property type="protein sequence ID" value="TCT06502.1"/>
    <property type="molecule type" value="Genomic_DNA"/>
</dbReference>
<evidence type="ECO:0000313" key="2">
    <source>
        <dbReference type="Proteomes" id="UP000295678"/>
    </source>
</evidence>
<sequence length="225" mass="24436">MSRPWYRPRRDRAAGFVLMEALAALALGALVLMAVPLVAGLMLRNWQKTTLDSDRLETVAAGMRVLRRDVTAMRREFWGRRHGATYAFAGGPESLAIVVGGDGASPGPGRGMVVYSVRPDAGGSVLQRAAAPLAPDARQFDLAALRDPVVLLRGPWRYQFRYGRLEGPRLEWTTTWALPTALPDAIRLDVVDQDTGIRVLPPLILRPAAETEPGCLDERAGPCGG</sequence>
<evidence type="ECO:0000313" key="1">
    <source>
        <dbReference type="EMBL" id="TCT06502.1"/>
    </source>
</evidence>
<reference evidence="1 2" key="1">
    <citation type="submission" date="2019-03" db="EMBL/GenBank/DDBJ databases">
        <title>Genomic Encyclopedia of Type Strains, Phase IV (KMG-IV): sequencing the most valuable type-strain genomes for metagenomic binning, comparative biology and taxonomic classification.</title>
        <authorList>
            <person name="Goeker M."/>
        </authorList>
    </citation>
    <scope>NUCLEOTIDE SEQUENCE [LARGE SCALE GENOMIC DNA]</scope>
    <source>
        <strain evidence="1 2">DSM 19345</strain>
    </source>
</reference>
<proteinExistence type="predicted"/>
<name>A0A4R3M0J2_9HYPH</name>
<dbReference type="RefSeq" id="WP_165926933.1">
    <property type="nucleotide sequence ID" value="NZ_SMAK01000011.1"/>
</dbReference>
<evidence type="ECO:0008006" key="3">
    <source>
        <dbReference type="Google" id="ProtNLM"/>
    </source>
</evidence>
<dbReference type="SUPFAM" id="SSF54523">
    <property type="entry name" value="Pili subunits"/>
    <property type="match status" value="1"/>
</dbReference>
<comment type="caution">
    <text evidence="1">The sequence shown here is derived from an EMBL/GenBank/DDBJ whole genome shotgun (WGS) entry which is preliminary data.</text>
</comment>
<accession>A0A4R3M0J2</accession>